<reference evidence="6 7" key="1">
    <citation type="journal article" date="2015" name="Parasit. Vectors">
        <title>Draft genome of the scabies mite.</title>
        <authorList>
            <person name="Rider S.D.Jr."/>
            <person name="Morgan M.S."/>
            <person name="Arlian L.G."/>
        </authorList>
    </citation>
    <scope>NUCLEOTIDE SEQUENCE [LARGE SCALE GENOMIC DNA]</scope>
    <source>
        <strain evidence="6">Arlian Lab</strain>
    </source>
</reference>
<dbReference type="InterPro" id="IPR049680">
    <property type="entry name" value="FLVCR1-2_SLC49-like"/>
</dbReference>
<feature type="domain" description="Major facilitator superfamily (MFS) profile" evidence="5">
    <location>
        <begin position="1"/>
        <end position="385"/>
    </location>
</feature>
<evidence type="ECO:0000256" key="3">
    <source>
        <dbReference type="ARBA" id="ARBA00022989"/>
    </source>
</evidence>
<evidence type="ECO:0000256" key="4">
    <source>
        <dbReference type="ARBA" id="ARBA00023136"/>
    </source>
</evidence>
<keyword evidence="3" id="KW-1133">Transmembrane helix</keyword>
<protein>
    <submittedName>
        <fullName evidence="6">MFS-type transporter-like protein</fullName>
    </submittedName>
</protein>
<dbReference type="AlphaFoldDB" id="A0A132A115"/>
<proteinExistence type="predicted"/>
<dbReference type="Gene3D" id="1.20.1250.20">
    <property type="entry name" value="MFS general substrate transporter like domains"/>
    <property type="match status" value="2"/>
</dbReference>
<evidence type="ECO:0000259" key="5">
    <source>
        <dbReference type="PROSITE" id="PS50850"/>
    </source>
</evidence>
<gene>
    <name evidence="6" type="ORF">QR98_0026980</name>
</gene>
<dbReference type="OrthoDB" id="6412155at2759"/>
<dbReference type="PROSITE" id="PS50850">
    <property type="entry name" value="MFS"/>
    <property type="match status" value="1"/>
</dbReference>
<dbReference type="GO" id="GO:0015232">
    <property type="term" value="F:heme transmembrane transporter activity"/>
    <property type="evidence" value="ECO:0007669"/>
    <property type="project" value="TreeGrafter"/>
</dbReference>
<dbReference type="PANTHER" id="PTHR10924">
    <property type="entry name" value="MAJOR FACILITATOR SUPERFAMILY PROTEIN-RELATED"/>
    <property type="match status" value="1"/>
</dbReference>
<evidence type="ECO:0000313" key="6">
    <source>
        <dbReference type="EMBL" id="KPM04255.1"/>
    </source>
</evidence>
<sequence>MSNAFHWIEYAIIENIITKYFNISTFWVNCTSTIYMFSYIIGIIPATFLLDRYGLRNCLIIGSFLNAFGSSIKCFAIERTRFWLVMIGQTSVAIAQLYILNIPPLLAATWFPSSEVTRATAYGVFGNQVGIAIGFVIPPLLMPNLDDNSKNSSTITVESLNSTVEAEKISPELMTEVERNLMILSIALALMTTIIFILIVIFFKDRPEIPPSHAQVLLRNIESSETKKSYWESFILLFRNINFILLFISYGLNTGVFYALSTVLSQMITRELGENFLVQAGYLGLSITLSGIFGSVICGHVLEWSGKFKLITTILYIFSLIGTIAFAISLHFNSMEFLFVSSTLLGFFMTGYLPIGFEFVAEISYPQPEGTSAGLLNASAQVDLF</sequence>
<dbReference type="GO" id="GO:0020037">
    <property type="term" value="F:heme binding"/>
    <property type="evidence" value="ECO:0007669"/>
    <property type="project" value="TreeGrafter"/>
</dbReference>
<keyword evidence="4" id="KW-0472">Membrane</keyword>
<dbReference type="Proteomes" id="UP000616769">
    <property type="component" value="Unassembled WGS sequence"/>
</dbReference>
<comment type="caution">
    <text evidence="6">The sequence shown here is derived from an EMBL/GenBank/DDBJ whole genome shotgun (WGS) entry which is preliminary data.</text>
</comment>
<comment type="subcellular location">
    <subcellularLocation>
        <location evidence="1">Membrane</location>
        <topology evidence="1">Multi-pass membrane protein</topology>
    </subcellularLocation>
</comment>
<accession>A0A132A115</accession>
<evidence type="ECO:0000313" key="7">
    <source>
        <dbReference type="Proteomes" id="UP000616769"/>
    </source>
</evidence>
<dbReference type="GO" id="GO:0097037">
    <property type="term" value="P:heme export"/>
    <property type="evidence" value="ECO:0007669"/>
    <property type="project" value="TreeGrafter"/>
</dbReference>
<dbReference type="InterPro" id="IPR020846">
    <property type="entry name" value="MFS_dom"/>
</dbReference>
<evidence type="ECO:0000256" key="1">
    <source>
        <dbReference type="ARBA" id="ARBA00004141"/>
    </source>
</evidence>
<dbReference type="VEuPathDB" id="VectorBase:SSCA001043"/>
<dbReference type="InterPro" id="IPR011701">
    <property type="entry name" value="MFS"/>
</dbReference>
<dbReference type="EMBL" id="JXLN01007913">
    <property type="protein sequence ID" value="KPM04255.1"/>
    <property type="molecule type" value="Genomic_DNA"/>
</dbReference>
<name>A0A132A115_SARSC</name>
<keyword evidence="2" id="KW-0812">Transmembrane</keyword>
<dbReference type="SUPFAM" id="SSF103473">
    <property type="entry name" value="MFS general substrate transporter"/>
    <property type="match status" value="1"/>
</dbReference>
<evidence type="ECO:0000256" key="2">
    <source>
        <dbReference type="ARBA" id="ARBA00022692"/>
    </source>
</evidence>
<dbReference type="PANTHER" id="PTHR10924:SF4">
    <property type="entry name" value="GH15861P"/>
    <property type="match status" value="1"/>
</dbReference>
<dbReference type="InterPro" id="IPR036259">
    <property type="entry name" value="MFS_trans_sf"/>
</dbReference>
<dbReference type="GO" id="GO:0016020">
    <property type="term" value="C:membrane"/>
    <property type="evidence" value="ECO:0007669"/>
    <property type="project" value="UniProtKB-SubCell"/>
</dbReference>
<organism evidence="6 7">
    <name type="scientific">Sarcoptes scabiei</name>
    <name type="common">Itch mite</name>
    <name type="synonym">Acarus scabiei</name>
    <dbReference type="NCBI Taxonomy" id="52283"/>
    <lineage>
        <taxon>Eukaryota</taxon>
        <taxon>Metazoa</taxon>
        <taxon>Ecdysozoa</taxon>
        <taxon>Arthropoda</taxon>
        <taxon>Chelicerata</taxon>
        <taxon>Arachnida</taxon>
        <taxon>Acari</taxon>
        <taxon>Acariformes</taxon>
        <taxon>Sarcoptiformes</taxon>
        <taxon>Astigmata</taxon>
        <taxon>Psoroptidia</taxon>
        <taxon>Sarcoptoidea</taxon>
        <taxon>Sarcoptidae</taxon>
        <taxon>Sarcoptinae</taxon>
        <taxon>Sarcoptes</taxon>
    </lineage>
</organism>
<dbReference type="Pfam" id="PF07690">
    <property type="entry name" value="MFS_1"/>
    <property type="match status" value="1"/>
</dbReference>